<dbReference type="NCBIfam" id="TIGR01951">
    <property type="entry name" value="nusB"/>
    <property type="match status" value="1"/>
</dbReference>
<evidence type="ECO:0000256" key="4">
    <source>
        <dbReference type="ARBA" id="ARBA00023015"/>
    </source>
</evidence>
<evidence type="ECO:0000256" key="3">
    <source>
        <dbReference type="ARBA" id="ARBA00022884"/>
    </source>
</evidence>
<dbReference type="PANTHER" id="PTHR11078:SF3">
    <property type="entry name" value="ANTITERMINATION NUSB DOMAIN-CONTAINING PROTEIN"/>
    <property type="match status" value="1"/>
</dbReference>
<dbReference type="Gene3D" id="1.10.940.10">
    <property type="entry name" value="NusB-like"/>
    <property type="match status" value="1"/>
</dbReference>
<dbReference type="GO" id="GO:0003723">
    <property type="term" value="F:RNA binding"/>
    <property type="evidence" value="ECO:0007669"/>
    <property type="project" value="UniProtKB-UniRule"/>
</dbReference>
<comment type="function">
    <text evidence="6">Involved in transcription antitermination. Required for transcription of ribosomal RNA (rRNA) genes. Binds specifically to the boxA antiterminator sequence of the ribosomal RNA (rrn) operons.</text>
</comment>
<keyword evidence="3 6" id="KW-0694">RNA-binding</keyword>
<dbReference type="RefSeq" id="WP_073269741.1">
    <property type="nucleotide sequence ID" value="NZ_FQTU01000003.1"/>
</dbReference>
<dbReference type="Pfam" id="PF01029">
    <property type="entry name" value="NusB"/>
    <property type="match status" value="1"/>
</dbReference>
<proteinExistence type="inferred from homology"/>
<dbReference type="InterPro" id="IPR011605">
    <property type="entry name" value="NusB_fam"/>
</dbReference>
<accession>A0A1M4UFR9</accession>
<gene>
    <name evidence="6" type="primary">nusB</name>
    <name evidence="8" type="ORF">SAMN02746064_00749</name>
</gene>
<keyword evidence="2 6" id="KW-0889">Transcription antitermination</keyword>
<dbReference type="HAMAP" id="MF_00073">
    <property type="entry name" value="NusB"/>
    <property type="match status" value="1"/>
</dbReference>
<name>A0A1M4UFR9_9FIRM</name>
<dbReference type="OrthoDB" id="9811381at2"/>
<dbReference type="Proteomes" id="UP000184251">
    <property type="component" value="Unassembled WGS sequence"/>
</dbReference>
<dbReference type="PANTHER" id="PTHR11078">
    <property type="entry name" value="N UTILIZATION SUBSTANCE PROTEIN B-RELATED"/>
    <property type="match status" value="1"/>
</dbReference>
<sequence>MSRKFARELVLKIAYQMNFEEGGHLINATEAIDRYRDMVEEPKYQELTDSDREFIEEILKGIDSNREVLDERINEHLINWTLDRLNIIDSAMMRIAAYEILFLKDTPKAIVINEALNLVSKFGDEKSTKYINAVLDNLESNEE</sequence>
<reference evidence="8 9" key="1">
    <citation type="submission" date="2016-11" db="EMBL/GenBank/DDBJ databases">
        <authorList>
            <person name="Jaros S."/>
            <person name="Januszkiewicz K."/>
            <person name="Wedrychowicz H."/>
        </authorList>
    </citation>
    <scope>NUCLEOTIDE SEQUENCE [LARGE SCALE GENOMIC DNA]</scope>
    <source>
        <strain evidence="8 9">DSM 14828</strain>
    </source>
</reference>
<evidence type="ECO:0000313" key="9">
    <source>
        <dbReference type="Proteomes" id="UP000184251"/>
    </source>
</evidence>
<evidence type="ECO:0000313" key="8">
    <source>
        <dbReference type="EMBL" id="SHE55410.1"/>
    </source>
</evidence>
<evidence type="ECO:0000256" key="6">
    <source>
        <dbReference type="HAMAP-Rule" id="MF_00073"/>
    </source>
</evidence>
<evidence type="ECO:0000259" key="7">
    <source>
        <dbReference type="Pfam" id="PF01029"/>
    </source>
</evidence>
<dbReference type="SUPFAM" id="SSF48013">
    <property type="entry name" value="NusB-like"/>
    <property type="match status" value="1"/>
</dbReference>
<evidence type="ECO:0000256" key="5">
    <source>
        <dbReference type="ARBA" id="ARBA00023163"/>
    </source>
</evidence>
<dbReference type="GO" id="GO:0006353">
    <property type="term" value="P:DNA-templated transcription termination"/>
    <property type="evidence" value="ECO:0007669"/>
    <property type="project" value="UniProtKB-UniRule"/>
</dbReference>
<dbReference type="EMBL" id="FQTU01000003">
    <property type="protein sequence ID" value="SHE55410.1"/>
    <property type="molecule type" value="Genomic_DNA"/>
</dbReference>
<keyword evidence="5 6" id="KW-0804">Transcription</keyword>
<organism evidence="8 9">
    <name type="scientific">Alkalibacter saccharofermentans DSM 14828</name>
    <dbReference type="NCBI Taxonomy" id="1120975"/>
    <lineage>
        <taxon>Bacteria</taxon>
        <taxon>Bacillati</taxon>
        <taxon>Bacillota</taxon>
        <taxon>Clostridia</taxon>
        <taxon>Eubacteriales</taxon>
        <taxon>Eubacteriaceae</taxon>
        <taxon>Alkalibacter</taxon>
    </lineage>
</organism>
<dbReference type="InterPro" id="IPR035926">
    <property type="entry name" value="NusB-like_sf"/>
</dbReference>
<keyword evidence="9" id="KW-1185">Reference proteome</keyword>
<feature type="domain" description="NusB/RsmB/TIM44" evidence="7">
    <location>
        <begin position="6"/>
        <end position="139"/>
    </location>
</feature>
<keyword evidence="4 6" id="KW-0805">Transcription regulation</keyword>
<dbReference type="InterPro" id="IPR006027">
    <property type="entry name" value="NusB_RsmB_TIM44"/>
</dbReference>
<dbReference type="GO" id="GO:0005829">
    <property type="term" value="C:cytosol"/>
    <property type="evidence" value="ECO:0007669"/>
    <property type="project" value="TreeGrafter"/>
</dbReference>
<dbReference type="GO" id="GO:0031564">
    <property type="term" value="P:transcription antitermination"/>
    <property type="evidence" value="ECO:0007669"/>
    <property type="project" value="UniProtKB-KW"/>
</dbReference>
<evidence type="ECO:0000256" key="2">
    <source>
        <dbReference type="ARBA" id="ARBA00022814"/>
    </source>
</evidence>
<evidence type="ECO:0000256" key="1">
    <source>
        <dbReference type="ARBA" id="ARBA00005952"/>
    </source>
</evidence>
<dbReference type="STRING" id="1120975.SAMN02746064_00749"/>
<dbReference type="AlphaFoldDB" id="A0A1M4UFR9"/>
<protein>
    <recommendedName>
        <fullName evidence="6">Transcription antitermination protein NusB</fullName>
    </recommendedName>
    <alternativeName>
        <fullName evidence="6">Antitermination factor NusB</fullName>
    </alternativeName>
</protein>
<comment type="similarity">
    <text evidence="1 6">Belongs to the NusB family.</text>
</comment>